<comment type="caution">
    <text evidence="1">The sequence shown here is derived from an EMBL/GenBank/DDBJ whole genome shotgun (WGS) entry which is preliminary data.</text>
</comment>
<proteinExistence type="predicted"/>
<keyword evidence="2" id="KW-1185">Reference proteome</keyword>
<dbReference type="RefSeq" id="WP_078603699.1">
    <property type="nucleotide sequence ID" value="NZ_MPZV01000001.1"/>
</dbReference>
<sequence length="84" mass="8905">MNVSANTVGGSRADFTEDEIAKLRAALHTLGNVASVCASSARLLPRFCEDQAALGICDGLNENADIVRATMEDLKAVLRLDSLQ</sequence>
<organism evidence="1 2">
    <name type="scientific">Thioclava sediminum</name>
    <dbReference type="NCBI Taxonomy" id="1915319"/>
    <lineage>
        <taxon>Bacteria</taxon>
        <taxon>Pseudomonadati</taxon>
        <taxon>Pseudomonadota</taxon>
        <taxon>Alphaproteobacteria</taxon>
        <taxon>Rhodobacterales</taxon>
        <taxon>Paracoccaceae</taxon>
        <taxon>Thioclava</taxon>
    </lineage>
</organism>
<accession>A0ABX3MZC1</accession>
<name>A0ABX3MZC1_9RHOB</name>
<dbReference type="Proteomes" id="UP000190787">
    <property type="component" value="Unassembled WGS sequence"/>
</dbReference>
<evidence type="ECO:0000313" key="1">
    <source>
        <dbReference type="EMBL" id="OOY25060.1"/>
    </source>
</evidence>
<dbReference type="EMBL" id="MPZV01000001">
    <property type="protein sequence ID" value="OOY25060.1"/>
    <property type="molecule type" value="Genomic_DNA"/>
</dbReference>
<reference evidence="1 2" key="1">
    <citation type="submission" date="2016-11" db="EMBL/GenBank/DDBJ databases">
        <title>A multilocus sequence analysis scheme for characterization of bacteria in the genus Thioclava.</title>
        <authorList>
            <person name="Liu Y."/>
            <person name="Shao Z."/>
        </authorList>
    </citation>
    <scope>NUCLEOTIDE SEQUENCE [LARGE SCALE GENOMIC DNA]</scope>
    <source>
        <strain evidence="1 2">TAW-CT134</strain>
    </source>
</reference>
<gene>
    <name evidence="1" type="ORF">BMI91_01085</name>
</gene>
<evidence type="ECO:0000313" key="2">
    <source>
        <dbReference type="Proteomes" id="UP000190787"/>
    </source>
</evidence>
<protein>
    <submittedName>
        <fullName evidence="1">Uncharacterized protein</fullName>
    </submittedName>
</protein>